<feature type="transmembrane region" description="Helical" evidence="5">
    <location>
        <begin position="47"/>
        <end position="63"/>
    </location>
</feature>
<keyword evidence="8" id="KW-1185">Reference proteome</keyword>
<evidence type="ECO:0000256" key="4">
    <source>
        <dbReference type="ARBA" id="ARBA00023136"/>
    </source>
</evidence>
<keyword evidence="4 5" id="KW-0472">Membrane</keyword>
<protein>
    <submittedName>
        <fullName evidence="7">SulP family inorganic anion transporter</fullName>
    </submittedName>
</protein>
<dbReference type="Proteomes" id="UP001596353">
    <property type="component" value="Unassembled WGS sequence"/>
</dbReference>
<keyword evidence="2 5" id="KW-0812">Transmembrane</keyword>
<feature type="transmembrane region" description="Helical" evidence="5">
    <location>
        <begin position="161"/>
        <end position="187"/>
    </location>
</feature>
<accession>A0ABW2AZR7</accession>
<dbReference type="InterPro" id="IPR011547">
    <property type="entry name" value="SLC26A/SulP_dom"/>
</dbReference>
<name>A0ABW2AZR7_9RHOB</name>
<organism evidence="7 8">
    <name type="scientific">Sulfitobacter porphyrae</name>
    <dbReference type="NCBI Taxonomy" id="1246864"/>
    <lineage>
        <taxon>Bacteria</taxon>
        <taxon>Pseudomonadati</taxon>
        <taxon>Pseudomonadota</taxon>
        <taxon>Alphaproteobacteria</taxon>
        <taxon>Rhodobacterales</taxon>
        <taxon>Roseobacteraceae</taxon>
        <taxon>Sulfitobacter</taxon>
    </lineage>
</organism>
<dbReference type="EMBL" id="JBHSWG010000001">
    <property type="protein sequence ID" value="MFC6758487.1"/>
    <property type="molecule type" value="Genomic_DNA"/>
</dbReference>
<comment type="subcellular location">
    <subcellularLocation>
        <location evidence="1">Membrane</location>
        <topology evidence="1">Multi-pass membrane protein</topology>
    </subcellularLocation>
</comment>
<proteinExistence type="predicted"/>
<feature type="transmembrane region" description="Helical" evidence="5">
    <location>
        <begin position="92"/>
        <end position="110"/>
    </location>
</feature>
<feature type="transmembrane region" description="Helical" evidence="5">
    <location>
        <begin position="70"/>
        <end position="86"/>
    </location>
</feature>
<feature type="transmembrane region" description="Helical" evidence="5">
    <location>
        <begin position="21"/>
        <end position="41"/>
    </location>
</feature>
<reference evidence="8" key="1">
    <citation type="journal article" date="2019" name="Int. J. Syst. Evol. Microbiol.">
        <title>The Global Catalogue of Microorganisms (GCM) 10K type strain sequencing project: providing services to taxonomists for standard genome sequencing and annotation.</title>
        <authorList>
            <consortium name="The Broad Institute Genomics Platform"/>
            <consortium name="The Broad Institute Genome Sequencing Center for Infectious Disease"/>
            <person name="Wu L."/>
            <person name="Ma J."/>
        </authorList>
    </citation>
    <scope>NUCLEOTIDE SEQUENCE [LARGE SCALE GENOMIC DNA]</scope>
    <source>
        <strain evidence="8">CCUG 66188</strain>
    </source>
</reference>
<evidence type="ECO:0000259" key="6">
    <source>
        <dbReference type="Pfam" id="PF00916"/>
    </source>
</evidence>
<keyword evidence="3 5" id="KW-1133">Transmembrane helix</keyword>
<dbReference type="InterPro" id="IPR001902">
    <property type="entry name" value="SLC26A/SulP_fam"/>
</dbReference>
<sequence length="420" mass="43437">MKPKILTTMRGYTGSLLIQDAIAGVTVAMVALPLSLAIAIASGADPAKGLVTAIVAGFLISLLGGSRVQIGGPTGAFIVVVFGVIAEHGYDGLVMATFMAGLILLVAGYFRAGVLIRHIPEPVINGFTIGIAIIIATSQLKDLFGLDVAGVPAAFLAKLEVLWEAGSSFSVASALIGCVTMVLIVLFRRAAPKLPGLIVAVACTSACVAILDLPVETIRSQFGELPSAPAWPTLPVVGFDRVIELLPSAVIIAFLAGVESLLSAMVADRMISGHHRPNAELLAQGAANIGSSFFGGLPATGAIARTATNIRAGGKTPVAGLIHAVTILVVMLLASRLVGYMAMPALAGLLILTAWNMSEPQKWRGYLSARKSDVFLLFLTLVLTVLADLTVAIGVGVALGLAFRLQRSNSAASDWSEPDR</sequence>
<dbReference type="PANTHER" id="PTHR11814">
    <property type="entry name" value="SULFATE TRANSPORTER"/>
    <property type="match status" value="1"/>
</dbReference>
<evidence type="ECO:0000313" key="7">
    <source>
        <dbReference type="EMBL" id="MFC6758487.1"/>
    </source>
</evidence>
<evidence type="ECO:0000256" key="5">
    <source>
        <dbReference type="SAM" id="Phobius"/>
    </source>
</evidence>
<feature type="transmembrane region" description="Helical" evidence="5">
    <location>
        <begin position="194"/>
        <end position="211"/>
    </location>
</feature>
<feature type="transmembrane region" description="Helical" evidence="5">
    <location>
        <begin position="337"/>
        <end position="355"/>
    </location>
</feature>
<evidence type="ECO:0000256" key="1">
    <source>
        <dbReference type="ARBA" id="ARBA00004141"/>
    </source>
</evidence>
<dbReference type="Pfam" id="PF00916">
    <property type="entry name" value="Sulfate_transp"/>
    <property type="match status" value="1"/>
</dbReference>
<evidence type="ECO:0000256" key="3">
    <source>
        <dbReference type="ARBA" id="ARBA00022989"/>
    </source>
</evidence>
<gene>
    <name evidence="7" type="ORF">ACFQFQ_01575</name>
</gene>
<feature type="transmembrane region" description="Helical" evidence="5">
    <location>
        <begin position="122"/>
        <end position="141"/>
    </location>
</feature>
<evidence type="ECO:0000256" key="2">
    <source>
        <dbReference type="ARBA" id="ARBA00022692"/>
    </source>
</evidence>
<comment type="caution">
    <text evidence="7">The sequence shown here is derived from an EMBL/GenBank/DDBJ whole genome shotgun (WGS) entry which is preliminary data.</text>
</comment>
<evidence type="ECO:0000313" key="8">
    <source>
        <dbReference type="Proteomes" id="UP001596353"/>
    </source>
</evidence>
<feature type="transmembrane region" description="Helical" evidence="5">
    <location>
        <begin position="375"/>
        <end position="403"/>
    </location>
</feature>
<feature type="transmembrane region" description="Helical" evidence="5">
    <location>
        <begin position="245"/>
        <end position="267"/>
    </location>
</feature>
<feature type="domain" description="SLC26A/SulP transporter" evidence="6">
    <location>
        <begin position="17"/>
        <end position="380"/>
    </location>
</feature>